<evidence type="ECO:0000256" key="1">
    <source>
        <dbReference type="SAM" id="MobiDB-lite"/>
    </source>
</evidence>
<feature type="region of interest" description="Disordered" evidence="1">
    <location>
        <begin position="1"/>
        <end position="25"/>
    </location>
</feature>
<dbReference type="EMBL" id="CP014639">
    <property type="protein sequence ID" value="ANH78370.1"/>
    <property type="molecule type" value="Genomic_DNA"/>
</dbReference>
<proteinExistence type="predicted"/>
<feature type="compositionally biased region" description="Low complexity" evidence="1">
    <location>
        <begin position="14"/>
        <end position="25"/>
    </location>
</feature>
<organism evidence="2 3">
    <name type="scientific">Candidatus Chlamydia sanziniae</name>
    <dbReference type="NCBI Taxonomy" id="1806891"/>
    <lineage>
        <taxon>Bacteria</taxon>
        <taxon>Pseudomonadati</taxon>
        <taxon>Chlamydiota</taxon>
        <taxon>Chlamydiia</taxon>
        <taxon>Chlamydiales</taxon>
        <taxon>Chlamydiaceae</taxon>
        <taxon>Chlamydia/Chlamydophila group</taxon>
        <taxon>Chlamydia</taxon>
    </lineage>
</organism>
<name>A0A1A9HTP8_9CHLA</name>
<dbReference type="AlphaFoldDB" id="A0A1A9HTP8"/>
<sequence>MAFSGNPPGPSGPSAPSALASPVSPDSVPRFVLSAIPESEPLSPKMEELSMLSPARLPEFSVPVPNKTRWLKRWAVVAVAPAPPDAGAEREKLLLE</sequence>
<gene>
    <name evidence="2" type="ORF">Cs308_0199</name>
</gene>
<accession>A0A1A9HTP8</accession>
<evidence type="ECO:0000313" key="2">
    <source>
        <dbReference type="EMBL" id="ANH78370.1"/>
    </source>
</evidence>
<keyword evidence="3" id="KW-1185">Reference proteome</keyword>
<dbReference type="KEGG" id="csaz:Cs308_0199"/>
<protein>
    <submittedName>
        <fullName evidence="2">Uncharacterized protein</fullName>
    </submittedName>
</protein>
<evidence type="ECO:0000313" key="3">
    <source>
        <dbReference type="Proteomes" id="UP000078162"/>
    </source>
</evidence>
<dbReference type="Proteomes" id="UP000078162">
    <property type="component" value="Chromosome"/>
</dbReference>
<reference evidence="3" key="1">
    <citation type="submission" date="2016-03" db="EMBL/GenBank/DDBJ databases">
        <title>Culture-independent genomics supports pathogen discovery for uncultivable bacteria within the genus Chlamydia.</title>
        <authorList>
            <person name="Taylor-Brown A."/>
            <person name="Bachmann N.L."/>
            <person name="Borel N."/>
            <person name="Polkinghorne A."/>
        </authorList>
    </citation>
    <scope>NUCLEOTIDE SEQUENCE [LARGE SCALE GENOMIC DNA]</scope>
    <source>
        <strain evidence="3">2742-308</strain>
    </source>
</reference>